<dbReference type="AlphaFoldDB" id="A0A9E4ZCR3"/>
<comment type="subcellular location">
    <subcellularLocation>
        <location evidence="5">Cell membrane</location>
        <topology evidence="5">Multi-pass membrane protein</topology>
    </subcellularLocation>
    <subcellularLocation>
        <location evidence="1">Membrane</location>
        <topology evidence="1">Multi-pass membrane protein</topology>
    </subcellularLocation>
</comment>
<feature type="transmembrane region" description="Helical" evidence="5">
    <location>
        <begin position="39"/>
        <end position="63"/>
    </location>
</feature>
<proteinExistence type="inferred from homology"/>
<evidence type="ECO:0000256" key="2">
    <source>
        <dbReference type="ARBA" id="ARBA00022692"/>
    </source>
</evidence>
<feature type="transmembrane region" description="Helical" evidence="5">
    <location>
        <begin position="125"/>
        <end position="149"/>
    </location>
</feature>
<keyword evidence="5" id="KW-0653">Protein transport</keyword>
<dbReference type="EMBL" id="JAGSOI010000002">
    <property type="protein sequence ID" value="MCM1985577.1"/>
    <property type="molecule type" value="Genomic_DNA"/>
</dbReference>
<comment type="function">
    <text evidence="5">Part of the twin-arginine translocation (Tat) system that transports large folded proteins containing a characteristic twin-arginine motif in their signal peptide across membranes.</text>
</comment>
<feature type="transmembrane region" description="Helical" evidence="5">
    <location>
        <begin position="228"/>
        <end position="248"/>
    </location>
</feature>
<keyword evidence="5" id="KW-0813">Transport</keyword>
<feature type="transmembrane region" description="Helical" evidence="5">
    <location>
        <begin position="205"/>
        <end position="222"/>
    </location>
</feature>
<dbReference type="PANTHER" id="PTHR30371">
    <property type="entry name" value="SEC-INDEPENDENT PROTEIN TRANSLOCASE PROTEIN TATC"/>
    <property type="match status" value="1"/>
</dbReference>
<accession>A0A9E4ZCR3</accession>
<dbReference type="GO" id="GO:0043953">
    <property type="term" value="P:protein transport by the Tat complex"/>
    <property type="evidence" value="ECO:0007669"/>
    <property type="project" value="UniProtKB-UniRule"/>
</dbReference>
<evidence type="ECO:0000313" key="7">
    <source>
        <dbReference type="Proteomes" id="UP001056766"/>
    </source>
</evidence>
<dbReference type="PANTHER" id="PTHR30371:SF0">
    <property type="entry name" value="SEC-INDEPENDENT PROTEIN TRANSLOCASE PROTEIN TATC, CHLOROPLASTIC-RELATED"/>
    <property type="match status" value="1"/>
</dbReference>
<dbReference type="Pfam" id="PF00902">
    <property type="entry name" value="TatC"/>
    <property type="match status" value="1"/>
</dbReference>
<comment type="caution">
    <text evidence="6">The sequence shown here is derived from an EMBL/GenBank/DDBJ whole genome shotgun (WGS) entry which is preliminary data.</text>
</comment>
<reference evidence="6" key="2">
    <citation type="submission" date="2021-04" db="EMBL/GenBank/DDBJ databases">
        <authorList>
            <person name="Dong X."/>
        </authorList>
    </citation>
    <scope>NUCLEOTIDE SEQUENCE</scope>
    <source>
        <strain evidence="6">LLY</strain>
    </source>
</reference>
<name>A0A9E4ZCR3_9EURY</name>
<dbReference type="HAMAP" id="MF_00902">
    <property type="entry name" value="TatC"/>
    <property type="match status" value="1"/>
</dbReference>
<dbReference type="GO" id="GO:0033281">
    <property type="term" value="C:TAT protein transport complex"/>
    <property type="evidence" value="ECO:0007669"/>
    <property type="project" value="UniProtKB-UniRule"/>
</dbReference>
<comment type="similarity">
    <text evidence="5">Belongs to the TatC family.</text>
</comment>
<protein>
    <recommendedName>
        <fullName evidence="5">Sec-independent protein translocase protein TatC</fullName>
    </recommendedName>
</protein>
<organism evidence="6 7">
    <name type="scientific">Methanococcoides seepicolus</name>
    <dbReference type="NCBI Taxonomy" id="2828780"/>
    <lineage>
        <taxon>Archaea</taxon>
        <taxon>Methanobacteriati</taxon>
        <taxon>Methanobacteriota</taxon>
        <taxon>Stenosarchaea group</taxon>
        <taxon>Methanomicrobia</taxon>
        <taxon>Methanosarcinales</taxon>
        <taxon>Methanosarcinaceae</taxon>
        <taxon>Methanococcoides</taxon>
    </lineage>
</organism>
<keyword evidence="7" id="KW-1185">Reference proteome</keyword>
<evidence type="ECO:0000313" key="6">
    <source>
        <dbReference type="EMBL" id="MCM1985577.1"/>
    </source>
</evidence>
<feature type="transmembrane region" description="Helical" evidence="5">
    <location>
        <begin position="83"/>
        <end position="104"/>
    </location>
</feature>
<sequence>MEKQRCLESGSRDIFIGGVDGDFEEPLISHLAELRDRSIAIILVMFLFICVFYPFSELILQQMWHKFFPDVIGMTVYSPLEWIFLRIRLSFLMAVIFVFPLVFYEGFRFAARGLYPNERRFCISIVPVSFIFFLLGAGLAFLFMVPMIFDNVVLYSGMIADDQISVAKAISVVITLILGSGLIFQIPVLMFFATKMNIVECRSLRKMRILVYSSILAFAFSLSPDLTFIAQFVCALLIVILFEIGLLVSR</sequence>
<keyword evidence="4 5" id="KW-0472">Membrane</keyword>
<evidence type="ECO:0000256" key="5">
    <source>
        <dbReference type="HAMAP-Rule" id="MF_00902"/>
    </source>
</evidence>
<comment type="subunit">
    <text evidence="5">Forms a complex with TatA.</text>
</comment>
<gene>
    <name evidence="5" type="primary">tatC</name>
    <name evidence="6" type="ORF">KDK67_00855</name>
</gene>
<keyword evidence="5" id="KW-0811">Translocation</keyword>
<feature type="transmembrane region" description="Helical" evidence="5">
    <location>
        <begin position="169"/>
        <end position="193"/>
    </location>
</feature>
<evidence type="ECO:0000256" key="1">
    <source>
        <dbReference type="ARBA" id="ARBA00004141"/>
    </source>
</evidence>
<dbReference type="InterPro" id="IPR002033">
    <property type="entry name" value="TatC"/>
</dbReference>
<keyword evidence="5" id="KW-1003">Cell membrane</keyword>
<reference evidence="6" key="1">
    <citation type="journal article" date="2021" name="mSystems">
        <title>Bacteria and Archaea Synergistically Convert Glycine Betaine to Biogenic Methane in the Formosa Cold Seep of the South China Sea.</title>
        <authorList>
            <person name="Li L."/>
            <person name="Zhang W."/>
            <person name="Zhang S."/>
            <person name="Song L."/>
            <person name="Sun Q."/>
            <person name="Zhang H."/>
            <person name="Xiang H."/>
            <person name="Dong X."/>
        </authorList>
    </citation>
    <scope>NUCLEOTIDE SEQUENCE</scope>
    <source>
        <strain evidence="6">LLY</strain>
    </source>
</reference>
<dbReference type="RefSeq" id="WP_250866955.1">
    <property type="nucleotide sequence ID" value="NZ_JAGSOI010000002.1"/>
</dbReference>
<evidence type="ECO:0000256" key="4">
    <source>
        <dbReference type="ARBA" id="ARBA00023136"/>
    </source>
</evidence>
<keyword evidence="3 5" id="KW-1133">Transmembrane helix</keyword>
<dbReference type="Proteomes" id="UP001056766">
    <property type="component" value="Unassembled WGS sequence"/>
</dbReference>
<keyword evidence="2 5" id="KW-0812">Transmembrane</keyword>
<dbReference type="GO" id="GO:0065002">
    <property type="term" value="P:intracellular protein transmembrane transport"/>
    <property type="evidence" value="ECO:0007669"/>
    <property type="project" value="TreeGrafter"/>
</dbReference>
<evidence type="ECO:0000256" key="3">
    <source>
        <dbReference type="ARBA" id="ARBA00022989"/>
    </source>
</evidence>
<dbReference type="PRINTS" id="PR01840">
    <property type="entry name" value="TATCFAMILY"/>
</dbReference>
<dbReference type="GO" id="GO:0009977">
    <property type="term" value="F:proton motive force dependent protein transmembrane transporter activity"/>
    <property type="evidence" value="ECO:0007669"/>
    <property type="project" value="TreeGrafter"/>
</dbReference>